<feature type="compositionally biased region" description="Basic and acidic residues" evidence="7">
    <location>
        <begin position="90"/>
        <end position="104"/>
    </location>
</feature>
<feature type="region of interest" description="Disordered" evidence="7">
    <location>
        <begin position="83"/>
        <end position="124"/>
    </location>
</feature>
<comment type="cofactor">
    <cofactor evidence="1">
        <name>heme b</name>
        <dbReference type="ChEBI" id="CHEBI:60344"/>
    </cofactor>
</comment>
<evidence type="ECO:0000256" key="5">
    <source>
        <dbReference type="ARBA" id="ARBA00023002"/>
    </source>
</evidence>
<dbReference type="GO" id="GO:0042744">
    <property type="term" value="P:hydrogen peroxide catabolic process"/>
    <property type="evidence" value="ECO:0007669"/>
    <property type="project" value="TreeGrafter"/>
</dbReference>
<evidence type="ECO:0000256" key="7">
    <source>
        <dbReference type="SAM" id="MobiDB-lite"/>
    </source>
</evidence>
<dbReference type="Proteomes" id="UP000197290">
    <property type="component" value="Unassembled WGS sequence"/>
</dbReference>
<keyword evidence="3" id="KW-0349">Heme</keyword>
<evidence type="ECO:0000256" key="4">
    <source>
        <dbReference type="ARBA" id="ARBA00022723"/>
    </source>
</evidence>
<dbReference type="EC" id="1.11.1.21" evidence="8"/>
<keyword evidence="9" id="KW-1185">Reference proteome</keyword>
<dbReference type="AlphaFoldDB" id="A0A245ZML9"/>
<accession>A0A245ZML9</accession>
<comment type="caution">
    <text evidence="8">The sequence shown here is derived from an EMBL/GenBank/DDBJ whole genome shotgun (WGS) entry which is preliminary data.</text>
</comment>
<sequence>MTTVKSFDEMVNSDECWRGKNGEADYVLKQPLAATHQALIYVDPEGPYASGNPAASARDIRIAFTRMAMNDEETVPLIVAAPRLRRKPRHSEVRSHRRPARDGPIEQMGLAGAIRKEPVPASLR</sequence>
<protein>
    <submittedName>
        <fullName evidence="8">Catalase-peroxidase</fullName>
        <ecNumber evidence="8">1.11.1.21</ecNumber>
    </submittedName>
</protein>
<reference evidence="8 9" key="1">
    <citation type="submission" date="2017-03" db="EMBL/GenBank/DDBJ databases">
        <title>Genome sequence of Sphingomonas dokdonensis DSM 21029.</title>
        <authorList>
            <person name="Poehlein A."/>
            <person name="Wuebbeler J.H."/>
            <person name="Steinbuechel A."/>
            <person name="Daniel R."/>
        </authorList>
    </citation>
    <scope>NUCLEOTIDE SEQUENCE [LARGE SCALE GENOMIC DNA]</scope>
    <source>
        <strain evidence="8 9">DSM 21029</strain>
    </source>
</reference>
<dbReference type="Gene3D" id="1.10.420.10">
    <property type="entry name" value="Peroxidase, domain 2"/>
    <property type="match status" value="1"/>
</dbReference>
<dbReference type="PANTHER" id="PTHR30555">
    <property type="entry name" value="HYDROPEROXIDASE I, BIFUNCTIONAL CATALASE-PEROXIDASE"/>
    <property type="match status" value="1"/>
</dbReference>
<gene>
    <name evidence="8" type="primary">katG_2</name>
    <name evidence="8" type="ORF">SPDO_09940</name>
</gene>
<keyword evidence="2 8" id="KW-0575">Peroxidase</keyword>
<evidence type="ECO:0000256" key="3">
    <source>
        <dbReference type="ARBA" id="ARBA00022617"/>
    </source>
</evidence>
<dbReference type="GO" id="GO:0020037">
    <property type="term" value="F:heme binding"/>
    <property type="evidence" value="ECO:0007669"/>
    <property type="project" value="InterPro"/>
</dbReference>
<dbReference type="GO" id="GO:0004096">
    <property type="term" value="F:catalase activity"/>
    <property type="evidence" value="ECO:0007669"/>
    <property type="project" value="InterPro"/>
</dbReference>
<dbReference type="InterPro" id="IPR000763">
    <property type="entry name" value="Catalase_peroxidase"/>
</dbReference>
<evidence type="ECO:0000256" key="6">
    <source>
        <dbReference type="ARBA" id="ARBA00023004"/>
    </source>
</evidence>
<keyword evidence="5 8" id="KW-0560">Oxidoreductase</keyword>
<organism evidence="8 9">
    <name type="scientific">Sphingomonas dokdonensis</name>
    <dbReference type="NCBI Taxonomy" id="344880"/>
    <lineage>
        <taxon>Bacteria</taxon>
        <taxon>Pseudomonadati</taxon>
        <taxon>Pseudomonadota</taxon>
        <taxon>Alphaproteobacteria</taxon>
        <taxon>Sphingomonadales</taxon>
        <taxon>Sphingomonadaceae</taxon>
        <taxon>Sphingomonas</taxon>
    </lineage>
</organism>
<dbReference type="InterPro" id="IPR010255">
    <property type="entry name" value="Haem_peroxidase_sf"/>
</dbReference>
<dbReference type="GO" id="GO:0070301">
    <property type="term" value="P:cellular response to hydrogen peroxide"/>
    <property type="evidence" value="ECO:0007669"/>
    <property type="project" value="TreeGrafter"/>
</dbReference>
<evidence type="ECO:0000256" key="1">
    <source>
        <dbReference type="ARBA" id="ARBA00001970"/>
    </source>
</evidence>
<dbReference type="GO" id="GO:0005829">
    <property type="term" value="C:cytosol"/>
    <property type="evidence" value="ECO:0007669"/>
    <property type="project" value="TreeGrafter"/>
</dbReference>
<dbReference type="GO" id="GO:0046872">
    <property type="term" value="F:metal ion binding"/>
    <property type="evidence" value="ECO:0007669"/>
    <property type="project" value="UniProtKB-KW"/>
</dbReference>
<evidence type="ECO:0000313" key="9">
    <source>
        <dbReference type="Proteomes" id="UP000197290"/>
    </source>
</evidence>
<keyword evidence="6" id="KW-0408">Iron</keyword>
<evidence type="ECO:0000313" key="8">
    <source>
        <dbReference type="EMBL" id="OWK30989.1"/>
    </source>
</evidence>
<proteinExistence type="predicted"/>
<dbReference type="PANTHER" id="PTHR30555:SF0">
    <property type="entry name" value="CATALASE-PEROXIDASE"/>
    <property type="match status" value="1"/>
</dbReference>
<keyword evidence="4" id="KW-0479">Metal-binding</keyword>
<dbReference type="EMBL" id="NBBI01000002">
    <property type="protein sequence ID" value="OWK30989.1"/>
    <property type="molecule type" value="Genomic_DNA"/>
</dbReference>
<dbReference type="RefSeq" id="WP_245829195.1">
    <property type="nucleotide sequence ID" value="NZ_NBBI01000002.1"/>
</dbReference>
<name>A0A245ZML9_9SPHN</name>
<dbReference type="SUPFAM" id="SSF48113">
    <property type="entry name" value="Heme-dependent peroxidases"/>
    <property type="match status" value="1"/>
</dbReference>
<evidence type="ECO:0000256" key="2">
    <source>
        <dbReference type="ARBA" id="ARBA00022559"/>
    </source>
</evidence>